<dbReference type="Pfam" id="PF08240">
    <property type="entry name" value="ADH_N"/>
    <property type="match status" value="1"/>
</dbReference>
<dbReference type="GO" id="GO:0035925">
    <property type="term" value="F:mRNA 3'-UTR AU-rich region binding"/>
    <property type="evidence" value="ECO:0007669"/>
    <property type="project" value="TreeGrafter"/>
</dbReference>
<gene>
    <name evidence="6" type="ORF">ASCRUDRAFT_5329</name>
</gene>
<accession>A0A1D2VNW7</accession>
<dbReference type="GO" id="GO:0003960">
    <property type="term" value="F:quinone reductase (NADPH) activity"/>
    <property type="evidence" value="ECO:0007669"/>
    <property type="project" value="InterPro"/>
</dbReference>
<dbReference type="GO" id="GO:0070402">
    <property type="term" value="F:NADPH binding"/>
    <property type="evidence" value="ECO:0007669"/>
    <property type="project" value="TreeGrafter"/>
</dbReference>
<evidence type="ECO:0000256" key="1">
    <source>
        <dbReference type="ARBA" id="ARBA00022857"/>
    </source>
</evidence>
<dbReference type="FunCoup" id="A0A1D2VNW7">
    <property type="interactions" value="648"/>
</dbReference>
<evidence type="ECO:0000256" key="4">
    <source>
        <dbReference type="ARBA" id="ARBA00070796"/>
    </source>
</evidence>
<dbReference type="InterPro" id="IPR013149">
    <property type="entry name" value="ADH-like_C"/>
</dbReference>
<dbReference type="InterPro" id="IPR036291">
    <property type="entry name" value="NAD(P)-bd_dom_sf"/>
</dbReference>
<dbReference type="SMART" id="SM00829">
    <property type="entry name" value="PKS_ER"/>
    <property type="match status" value="1"/>
</dbReference>
<protein>
    <recommendedName>
        <fullName evidence="4">Probable quinone oxidoreductase</fullName>
    </recommendedName>
    <alternativeName>
        <fullName evidence="3">NADPH:quinone reductase</fullName>
    </alternativeName>
</protein>
<evidence type="ECO:0000256" key="3">
    <source>
        <dbReference type="ARBA" id="ARBA00043088"/>
    </source>
</evidence>
<dbReference type="SUPFAM" id="SSF51735">
    <property type="entry name" value="NAD(P)-binding Rossmann-fold domains"/>
    <property type="match status" value="1"/>
</dbReference>
<evidence type="ECO:0000313" key="6">
    <source>
        <dbReference type="EMBL" id="ODV63311.1"/>
    </source>
</evidence>
<evidence type="ECO:0000259" key="5">
    <source>
        <dbReference type="SMART" id="SM00829"/>
    </source>
</evidence>
<organism evidence="6 7">
    <name type="scientific">Ascoidea rubescens DSM 1968</name>
    <dbReference type="NCBI Taxonomy" id="1344418"/>
    <lineage>
        <taxon>Eukaryota</taxon>
        <taxon>Fungi</taxon>
        <taxon>Dikarya</taxon>
        <taxon>Ascomycota</taxon>
        <taxon>Saccharomycotina</taxon>
        <taxon>Saccharomycetes</taxon>
        <taxon>Ascoideaceae</taxon>
        <taxon>Ascoidea</taxon>
    </lineage>
</organism>
<dbReference type="InterPro" id="IPR013154">
    <property type="entry name" value="ADH-like_N"/>
</dbReference>
<dbReference type="RefSeq" id="XP_020049618.1">
    <property type="nucleotide sequence ID" value="XM_020191117.1"/>
</dbReference>
<evidence type="ECO:0000313" key="7">
    <source>
        <dbReference type="Proteomes" id="UP000095038"/>
    </source>
</evidence>
<dbReference type="GO" id="GO:0005829">
    <property type="term" value="C:cytosol"/>
    <property type="evidence" value="ECO:0007669"/>
    <property type="project" value="TreeGrafter"/>
</dbReference>
<dbReference type="SUPFAM" id="SSF50129">
    <property type="entry name" value="GroES-like"/>
    <property type="match status" value="1"/>
</dbReference>
<dbReference type="InterPro" id="IPR020843">
    <property type="entry name" value="ER"/>
</dbReference>
<dbReference type="EMBL" id="KV454475">
    <property type="protein sequence ID" value="ODV63311.1"/>
    <property type="molecule type" value="Genomic_DNA"/>
</dbReference>
<dbReference type="PANTHER" id="PTHR48106:SF13">
    <property type="entry name" value="QUINONE OXIDOREDUCTASE-RELATED"/>
    <property type="match status" value="1"/>
</dbReference>
<dbReference type="GeneID" id="30964753"/>
<dbReference type="OrthoDB" id="48317at2759"/>
<dbReference type="CDD" id="cd05286">
    <property type="entry name" value="QOR2"/>
    <property type="match status" value="1"/>
</dbReference>
<feature type="domain" description="Enoyl reductase (ER)" evidence="5">
    <location>
        <begin position="21"/>
        <end position="336"/>
    </location>
</feature>
<dbReference type="AlphaFoldDB" id="A0A1D2VNW7"/>
<reference evidence="7" key="1">
    <citation type="submission" date="2016-05" db="EMBL/GenBank/DDBJ databases">
        <title>Comparative genomics of biotechnologically important yeasts.</title>
        <authorList>
            <consortium name="DOE Joint Genome Institute"/>
            <person name="Riley R."/>
            <person name="Haridas S."/>
            <person name="Wolfe K.H."/>
            <person name="Lopes M.R."/>
            <person name="Hittinger C.T."/>
            <person name="Goker M."/>
            <person name="Salamov A."/>
            <person name="Wisecaver J."/>
            <person name="Long T.M."/>
            <person name="Aerts A.L."/>
            <person name="Barry K."/>
            <person name="Choi C."/>
            <person name="Clum A."/>
            <person name="Coughlan A.Y."/>
            <person name="Deshpande S."/>
            <person name="Douglass A.P."/>
            <person name="Hanson S.J."/>
            <person name="Klenk H.-P."/>
            <person name="Labutti K."/>
            <person name="Lapidus A."/>
            <person name="Lindquist E."/>
            <person name="Lipzen A."/>
            <person name="Meier-Kolthoff J.P."/>
            <person name="Ohm R.A."/>
            <person name="Otillar R.P."/>
            <person name="Pangilinan J."/>
            <person name="Peng Y."/>
            <person name="Rokas A."/>
            <person name="Rosa C.A."/>
            <person name="Scheuner C."/>
            <person name="Sibirny A.A."/>
            <person name="Slot J.C."/>
            <person name="Stielow J.B."/>
            <person name="Sun H."/>
            <person name="Kurtzman C.P."/>
            <person name="Blackwell M."/>
            <person name="Grigoriev I.V."/>
            <person name="Jeffries T.W."/>
        </authorList>
    </citation>
    <scope>NUCLEOTIDE SEQUENCE [LARGE SCALE GENOMIC DNA]</scope>
    <source>
        <strain evidence="7">DSM 1968</strain>
    </source>
</reference>
<dbReference type="STRING" id="1344418.A0A1D2VNW7"/>
<dbReference type="InParanoid" id="A0A1D2VNW7"/>
<keyword evidence="7" id="KW-1185">Reference proteome</keyword>
<keyword evidence="1" id="KW-0521">NADP</keyword>
<dbReference type="Gene3D" id="3.40.50.720">
    <property type="entry name" value="NAD(P)-binding Rossmann-like Domain"/>
    <property type="match status" value="1"/>
</dbReference>
<dbReference type="FunFam" id="3.40.50.720:FF:000053">
    <property type="entry name" value="Quinone oxidoreductase 1"/>
    <property type="match status" value="1"/>
</dbReference>
<dbReference type="InterPro" id="IPR047618">
    <property type="entry name" value="QOR-like"/>
</dbReference>
<sequence length="338" mass="37064">MSTSSFNIPKTNKVVLIRENGGPEVIRYEEDYPIPALNDDEILINNKYAGINFIEAYFRNGLYPCEKPYVLGREASGIVSAAGKNVSGFSVGDKVAYLSPGTFAEFTKINPNINKIIKLPIDSTDQQLKLYGSSLVQGLTTLTFVNEAYNVQPNDYILVHAAAGGCGLLFTQLITNLKHANIIATASTQEKLDLVKSYGAKYLINSSTENIAEKVLEITNGKGVQAVFDGIGKDTFEISLASLARKGTFVSFGNASGAVPPLVINRLSAKNVKILRPTVFGYITDKSEWDLYSSQLIDLIKTNQLKFNITKVYPLKNYRQAAEDLEGRRTTGKLTLKI</sequence>
<name>A0A1D2VNW7_9ASCO</name>
<evidence type="ECO:0000256" key="2">
    <source>
        <dbReference type="ARBA" id="ARBA00023002"/>
    </source>
</evidence>
<dbReference type="Pfam" id="PF00107">
    <property type="entry name" value="ADH_zinc_N"/>
    <property type="match status" value="1"/>
</dbReference>
<dbReference type="PANTHER" id="PTHR48106">
    <property type="entry name" value="QUINONE OXIDOREDUCTASE PIG3-RELATED"/>
    <property type="match status" value="1"/>
</dbReference>
<dbReference type="Proteomes" id="UP000095038">
    <property type="component" value="Unassembled WGS sequence"/>
</dbReference>
<keyword evidence="2" id="KW-0560">Oxidoreductase</keyword>
<proteinExistence type="predicted"/>
<dbReference type="Gene3D" id="3.90.180.10">
    <property type="entry name" value="Medium-chain alcohol dehydrogenases, catalytic domain"/>
    <property type="match status" value="1"/>
</dbReference>
<dbReference type="InterPro" id="IPR011032">
    <property type="entry name" value="GroES-like_sf"/>
</dbReference>